<protein>
    <recommendedName>
        <fullName evidence="2">CCHC-type domain-containing protein</fullName>
    </recommendedName>
</protein>
<dbReference type="SUPFAM" id="SSF57756">
    <property type="entry name" value="Retrovirus zinc finger-like domains"/>
    <property type="match status" value="1"/>
</dbReference>
<keyword evidence="1" id="KW-0863">Zinc-finger</keyword>
<evidence type="ECO:0000313" key="3">
    <source>
        <dbReference type="EMBL" id="PVU96551.1"/>
    </source>
</evidence>
<accession>A0A2T9YW38</accession>
<keyword evidence="1" id="KW-0479">Metal-binding</keyword>
<dbReference type="STRING" id="133385.A0A2T9YW38"/>
<name>A0A2T9YW38_9FUNG</name>
<dbReference type="InterPro" id="IPR036875">
    <property type="entry name" value="Znf_CCHC_sf"/>
</dbReference>
<sequence>MSNVPGVIPSAAAEVPLTPTKRTRLEYSTVAKTAFNPQEFTEVSIMHLLDNSIPKALKKACYGGSNTKIGCSCTQFSGNINAAIDYVALKIDNEYVSYQHASRANATYFMFYNKEALTYRECKPVCSFCKQQGHWKSDCPEIQKFKQNNANYQKKVGKNAQKIGQNIVGLAPKSATETKTNNIFADINKNINQEAQKKSKEPIAPQVKAIKGSTKPNKLQSLEFNNKSKVLISKENIDRFTEFNSIKQLEESNLELSDQFIYADSSCPFTPNFKKEWNKSDENYTKNNVSVAVIDMDLVNELADNNGLNDA</sequence>
<dbReference type="PROSITE" id="PS50158">
    <property type="entry name" value="ZF_CCHC"/>
    <property type="match status" value="1"/>
</dbReference>
<feature type="domain" description="CCHC-type" evidence="2">
    <location>
        <begin position="126"/>
        <end position="141"/>
    </location>
</feature>
<evidence type="ECO:0000313" key="4">
    <source>
        <dbReference type="Proteomes" id="UP000245383"/>
    </source>
</evidence>
<organism evidence="3 4">
    <name type="scientific">Smittium simulii</name>
    <dbReference type="NCBI Taxonomy" id="133385"/>
    <lineage>
        <taxon>Eukaryota</taxon>
        <taxon>Fungi</taxon>
        <taxon>Fungi incertae sedis</taxon>
        <taxon>Zoopagomycota</taxon>
        <taxon>Kickxellomycotina</taxon>
        <taxon>Harpellomycetes</taxon>
        <taxon>Harpellales</taxon>
        <taxon>Legeriomycetaceae</taxon>
        <taxon>Smittium</taxon>
    </lineage>
</organism>
<proteinExistence type="predicted"/>
<dbReference type="SMART" id="SM00343">
    <property type="entry name" value="ZnF_C2HC"/>
    <property type="match status" value="1"/>
</dbReference>
<dbReference type="AlphaFoldDB" id="A0A2T9YW38"/>
<dbReference type="GO" id="GO:0003676">
    <property type="term" value="F:nucleic acid binding"/>
    <property type="evidence" value="ECO:0007669"/>
    <property type="project" value="InterPro"/>
</dbReference>
<keyword evidence="1" id="KW-0862">Zinc</keyword>
<dbReference type="EMBL" id="MBFR01000029">
    <property type="protein sequence ID" value="PVU96551.1"/>
    <property type="molecule type" value="Genomic_DNA"/>
</dbReference>
<dbReference type="Proteomes" id="UP000245383">
    <property type="component" value="Unassembled WGS sequence"/>
</dbReference>
<comment type="caution">
    <text evidence="3">The sequence shown here is derived from an EMBL/GenBank/DDBJ whole genome shotgun (WGS) entry which is preliminary data.</text>
</comment>
<dbReference type="Pfam" id="PF00098">
    <property type="entry name" value="zf-CCHC"/>
    <property type="match status" value="1"/>
</dbReference>
<dbReference type="InterPro" id="IPR001878">
    <property type="entry name" value="Znf_CCHC"/>
</dbReference>
<evidence type="ECO:0000259" key="2">
    <source>
        <dbReference type="PROSITE" id="PS50158"/>
    </source>
</evidence>
<gene>
    <name evidence="3" type="ORF">BB561_001110</name>
</gene>
<dbReference type="GO" id="GO:0008270">
    <property type="term" value="F:zinc ion binding"/>
    <property type="evidence" value="ECO:0007669"/>
    <property type="project" value="UniProtKB-KW"/>
</dbReference>
<keyword evidence="4" id="KW-1185">Reference proteome</keyword>
<evidence type="ECO:0000256" key="1">
    <source>
        <dbReference type="PROSITE-ProRule" id="PRU00047"/>
    </source>
</evidence>
<reference evidence="3 4" key="1">
    <citation type="journal article" date="2018" name="MBio">
        <title>Comparative Genomics Reveals the Core Gene Toolbox for the Fungus-Insect Symbiosis.</title>
        <authorList>
            <person name="Wang Y."/>
            <person name="Stata M."/>
            <person name="Wang W."/>
            <person name="Stajich J.E."/>
            <person name="White M.M."/>
            <person name="Moncalvo J.M."/>
        </authorList>
    </citation>
    <scope>NUCLEOTIDE SEQUENCE [LARGE SCALE GENOMIC DNA]</scope>
    <source>
        <strain evidence="3 4">SWE-8-4</strain>
    </source>
</reference>